<dbReference type="AlphaFoldDB" id="A0AAW2GAR1"/>
<evidence type="ECO:0000313" key="2">
    <source>
        <dbReference type="Proteomes" id="UP001430953"/>
    </source>
</evidence>
<dbReference type="Proteomes" id="UP001430953">
    <property type="component" value="Unassembled WGS sequence"/>
</dbReference>
<keyword evidence="2" id="KW-1185">Reference proteome</keyword>
<evidence type="ECO:0000313" key="1">
    <source>
        <dbReference type="EMBL" id="KAL0123357.1"/>
    </source>
</evidence>
<gene>
    <name evidence="1" type="ORF">PUN28_005708</name>
</gene>
<name>A0AAW2GAR1_9HYME</name>
<accession>A0AAW2GAR1</accession>
<organism evidence="1 2">
    <name type="scientific">Cardiocondyla obscurior</name>
    <dbReference type="NCBI Taxonomy" id="286306"/>
    <lineage>
        <taxon>Eukaryota</taxon>
        <taxon>Metazoa</taxon>
        <taxon>Ecdysozoa</taxon>
        <taxon>Arthropoda</taxon>
        <taxon>Hexapoda</taxon>
        <taxon>Insecta</taxon>
        <taxon>Pterygota</taxon>
        <taxon>Neoptera</taxon>
        <taxon>Endopterygota</taxon>
        <taxon>Hymenoptera</taxon>
        <taxon>Apocrita</taxon>
        <taxon>Aculeata</taxon>
        <taxon>Formicoidea</taxon>
        <taxon>Formicidae</taxon>
        <taxon>Myrmicinae</taxon>
        <taxon>Cardiocondyla</taxon>
    </lineage>
</organism>
<proteinExistence type="predicted"/>
<reference evidence="1 2" key="1">
    <citation type="submission" date="2023-03" db="EMBL/GenBank/DDBJ databases">
        <title>High recombination rates correlate with genetic variation in Cardiocondyla obscurior ants.</title>
        <authorList>
            <person name="Errbii M."/>
        </authorList>
    </citation>
    <scope>NUCLEOTIDE SEQUENCE [LARGE SCALE GENOMIC DNA]</scope>
    <source>
        <strain evidence="1">Alpha-2009</strain>
        <tissue evidence="1">Whole body</tissue>
    </source>
</reference>
<sequence>MCEIVRRIRIRRFVENAAAKTCFAREKEKESARMVNGNFSPCITYADIFKHPVSHRITYADQCKYARYCCNRIKNIISRYHYRKRMSSRARRPPR</sequence>
<protein>
    <submittedName>
        <fullName evidence="1">Uncharacterized protein</fullName>
    </submittedName>
</protein>
<comment type="caution">
    <text evidence="1">The sequence shown here is derived from an EMBL/GenBank/DDBJ whole genome shotgun (WGS) entry which is preliminary data.</text>
</comment>
<dbReference type="EMBL" id="JADYXP020000005">
    <property type="protein sequence ID" value="KAL0123357.1"/>
    <property type="molecule type" value="Genomic_DNA"/>
</dbReference>